<feature type="compositionally biased region" description="Polar residues" evidence="1">
    <location>
        <begin position="374"/>
        <end position="389"/>
    </location>
</feature>
<feature type="region of interest" description="Disordered" evidence="1">
    <location>
        <begin position="1273"/>
        <end position="1308"/>
    </location>
</feature>
<dbReference type="InterPro" id="IPR005512">
    <property type="entry name" value="PRONE_dom"/>
</dbReference>
<feature type="region of interest" description="Disordered" evidence="1">
    <location>
        <begin position="1140"/>
        <end position="1192"/>
    </location>
</feature>
<organism evidence="3 4">
    <name type="scientific">Cyanidioschyzon merolae (strain NIES-3377 / 10D)</name>
    <name type="common">Unicellular red alga</name>
    <dbReference type="NCBI Taxonomy" id="280699"/>
    <lineage>
        <taxon>Eukaryota</taxon>
        <taxon>Rhodophyta</taxon>
        <taxon>Bangiophyceae</taxon>
        <taxon>Cyanidiales</taxon>
        <taxon>Cyanidiaceae</taxon>
        <taxon>Cyanidioschyzon</taxon>
    </lineage>
</organism>
<feature type="region of interest" description="Disordered" evidence="1">
    <location>
        <begin position="617"/>
        <end position="647"/>
    </location>
</feature>
<dbReference type="GeneID" id="16992873"/>
<dbReference type="Proteomes" id="UP000007014">
    <property type="component" value="Chromosome 5"/>
</dbReference>
<dbReference type="Gene3D" id="1.20.58.2010">
    <property type="entry name" value="PRONE domain, subdomain 1"/>
    <property type="match status" value="2"/>
</dbReference>
<feature type="compositionally biased region" description="Basic and acidic residues" evidence="1">
    <location>
        <begin position="139"/>
        <end position="158"/>
    </location>
</feature>
<evidence type="ECO:0000313" key="4">
    <source>
        <dbReference type="Proteomes" id="UP000007014"/>
    </source>
</evidence>
<dbReference type="KEGG" id="cme:CYME_CME103C"/>
<dbReference type="InterPro" id="IPR038937">
    <property type="entry name" value="RopGEF"/>
</dbReference>
<proteinExistence type="predicted"/>
<feature type="compositionally biased region" description="Basic and acidic residues" evidence="1">
    <location>
        <begin position="390"/>
        <end position="412"/>
    </location>
</feature>
<dbReference type="GO" id="GO:0005085">
    <property type="term" value="F:guanyl-nucleotide exchange factor activity"/>
    <property type="evidence" value="ECO:0007669"/>
    <property type="project" value="InterPro"/>
</dbReference>
<evidence type="ECO:0000256" key="1">
    <source>
        <dbReference type="SAM" id="MobiDB-lite"/>
    </source>
</evidence>
<dbReference type="EMBL" id="AP006487">
    <property type="protein sequence ID" value="BAM79325.1"/>
    <property type="molecule type" value="Genomic_DNA"/>
</dbReference>
<dbReference type="eggNOG" id="ENOG502QSGR">
    <property type="taxonomic scope" value="Eukaryota"/>
</dbReference>
<feature type="domain" description="PRONE" evidence="2">
    <location>
        <begin position="761"/>
        <end position="1122"/>
    </location>
</feature>
<dbReference type="RefSeq" id="XP_005535611.1">
    <property type="nucleotide sequence ID" value="XM_005535554.1"/>
</dbReference>
<evidence type="ECO:0000259" key="2">
    <source>
        <dbReference type="PROSITE" id="PS51334"/>
    </source>
</evidence>
<dbReference type="PROSITE" id="PS51334">
    <property type="entry name" value="PRONE"/>
    <property type="match status" value="1"/>
</dbReference>
<feature type="compositionally biased region" description="Polar residues" evidence="1">
    <location>
        <begin position="1291"/>
        <end position="1300"/>
    </location>
</feature>
<feature type="compositionally biased region" description="Polar residues" evidence="1">
    <location>
        <begin position="413"/>
        <end position="428"/>
    </location>
</feature>
<evidence type="ECO:0000313" key="3">
    <source>
        <dbReference type="EMBL" id="BAM79325.1"/>
    </source>
</evidence>
<gene>
    <name evidence="3" type="ORF">CYME_CME103C</name>
</gene>
<reference evidence="3 4" key="2">
    <citation type="journal article" date="2007" name="BMC Biol.">
        <title>A 100%-complete sequence reveals unusually simple genomic features in the hot-spring red alga Cyanidioschyzon merolae.</title>
        <authorList>
            <person name="Nozaki H."/>
            <person name="Takano H."/>
            <person name="Misumi O."/>
            <person name="Terasawa K."/>
            <person name="Matsuzaki M."/>
            <person name="Maruyama S."/>
            <person name="Nishida K."/>
            <person name="Yagisawa F."/>
            <person name="Yoshida Y."/>
            <person name="Fujiwara T."/>
            <person name="Takio S."/>
            <person name="Tamura K."/>
            <person name="Chung S.J."/>
            <person name="Nakamura S."/>
            <person name="Kuroiwa H."/>
            <person name="Tanaka K."/>
            <person name="Sato N."/>
            <person name="Kuroiwa T."/>
        </authorList>
    </citation>
    <scope>NUCLEOTIDE SEQUENCE [LARGE SCALE GENOMIC DNA]</scope>
    <source>
        <strain evidence="3 4">10D</strain>
    </source>
</reference>
<dbReference type="Gramene" id="CME103CT">
    <property type="protein sequence ID" value="CME103CT"/>
    <property type="gene ID" value="CME103C"/>
</dbReference>
<reference evidence="3 4" key="1">
    <citation type="journal article" date="2004" name="Nature">
        <title>Genome sequence of the ultrasmall unicellular red alga Cyanidioschyzon merolae 10D.</title>
        <authorList>
            <person name="Matsuzaki M."/>
            <person name="Misumi O."/>
            <person name="Shin-i T."/>
            <person name="Maruyama S."/>
            <person name="Takahara M."/>
            <person name="Miyagishima S."/>
            <person name="Mori T."/>
            <person name="Nishida K."/>
            <person name="Yagisawa F."/>
            <person name="Nishida K."/>
            <person name="Yoshida Y."/>
            <person name="Nishimura Y."/>
            <person name="Nakao S."/>
            <person name="Kobayashi T."/>
            <person name="Momoyama Y."/>
            <person name="Higashiyama T."/>
            <person name="Minoda A."/>
            <person name="Sano M."/>
            <person name="Nomoto H."/>
            <person name="Oishi K."/>
            <person name="Hayashi H."/>
            <person name="Ohta F."/>
            <person name="Nishizaka S."/>
            <person name="Haga S."/>
            <person name="Miura S."/>
            <person name="Morishita T."/>
            <person name="Kabeya Y."/>
            <person name="Terasawa K."/>
            <person name="Suzuki Y."/>
            <person name="Ishii Y."/>
            <person name="Asakawa S."/>
            <person name="Takano H."/>
            <person name="Ohta N."/>
            <person name="Kuroiwa H."/>
            <person name="Tanaka K."/>
            <person name="Shimizu N."/>
            <person name="Sugano S."/>
            <person name="Sato N."/>
            <person name="Nozaki H."/>
            <person name="Ogasawara N."/>
            <person name="Kohara Y."/>
            <person name="Kuroiwa T."/>
        </authorList>
    </citation>
    <scope>NUCLEOTIDE SEQUENCE [LARGE SCALE GENOMIC DNA]</scope>
    <source>
        <strain evidence="3 4">10D</strain>
    </source>
</reference>
<feature type="compositionally biased region" description="Low complexity" evidence="1">
    <location>
        <begin position="476"/>
        <end position="487"/>
    </location>
</feature>
<dbReference type="PANTHER" id="PTHR33101:SF6">
    <property type="entry name" value="ROP GUANINE NUCLEOTIDE EXCHANGE FACTOR 1"/>
    <property type="match status" value="1"/>
</dbReference>
<sequence length="1308" mass="142997">MHPPASRPALIAAAAFSMCLRRFEMRVTKARCSDAAGALPQVPRGRTAQVLAFRGMELAAKRYSTAFCERPIRAWREHSPARSSVVLARLLAEDAVAAEVRNDYEAAYERYFASADALFRAVQVLEACPDDQVLTSHDPVGERVHGNDFQKETPERARGSSPLPSETLRTLCYRQIEALIARCEAIREYLYASAMANEDASDSSLDENFLHIGYSPGEKLRSEKPRCTGSDSGDREQVGSALRQRLEACRAMQEALEQSRSAAWLMDATLLVQRNHTSARIPLQKIPERAVPSEAAPKRNLAAGKFDERWNLVPGSDPVHISSPGDEARTPSPAQRRLARGLAWMQSPSTPSESDASSATAAVPAATASAHSSFVSRTPQILATTTVETPRQRTEPERLIARSPSDARHESYATESNLSHGTQMTASYRSRAVKPTLVDERPPTVPSPSASSAQAIHRQATKPEQDVRQSTRGHAAARAPAASAASDDAVRGNRSSASPSEASEIRWPQRLEFVSSGERSLTPEKPRTRTDDAHVAANSLDSDMRSFRTAPDERNPDTPAERTLDVAASGCSGIVPDPSAGDEDILVHTQAAAAAAAAAAEARLVIQQELARRFQEIRQQQREHAHPAHPEQQQREQRDRATDQQLDVRDTSTVAAAAAAAPSIRTDPSVFETTCSSEWCSNQSSISRSRYEAMKTRVALMKERLGKMMLAGTCSTTIVMSAAPAEDATRFPRHEAPPKTTAAAMQTRHTASSPSSLGAASNALQLSHAIVNLHAGTFGEFKRLEPLPAQAATRWSMEIDFLLSPCEQIVVRTPVRRTLPDGTSVEVLESRLRADIGEHLPRLRSLDHAIREMLRSFRELSGVLHYESTATRGPDWWIERPRVPTEGLSPGIRALLQRSFAEAQDIQRVARSINEQVLRSIPCPTREYSCSCFGYDLSELTSAWSLTPRRRPLIRVREVLGPDLYEAVTKNAAFSAVAYARTAVLRLSTDAVLPLGVDADAQNAKLTQLVERLERAEFVYRLKIDRLNQASRFGIPWRREKLERCYAARRRCERGAHALREIFTGVGHTTRDQCAIRYNTDVGTAILEAYARVLEHRAAAIGKRIRLVLEADQRQQQQLQQQQHQRLRSGRAGVSLRASGSRLELSSTQRADACSSSSSSSGSSSGSSSSGYPASDLPPPPPPPPPALVERPRTMPAGLFARQHRSSACRSHHCHAEELTTEASVSQGMRCGAAVSANKASRTDPLAAVRDSGAETLPVRRTTALALWTNAHPPAPEQAIDTSPACGRSVVSKQRTSPETASEHERPA</sequence>
<feature type="region of interest" description="Disordered" evidence="1">
    <location>
        <begin position="370"/>
        <end position="560"/>
    </location>
</feature>
<dbReference type="PANTHER" id="PTHR33101">
    <property type="entry name" value="ROP GUANINE NUCLEOTIDE EXCHANGE FACTOR 1"/>
    <property type="match status" value="1"/>
</dbReference>
<feature type="region of interest" description="Disordered" evidence="1">
    <location>
        <begin position="314"/>
        <end position="336"/>
    </location>
</feature>
<protein>
    <recommendedName>
        <fullName evidence="2">PRONE domain-containing protein</fullName>
    </recommendedName>
</protein>
<dbReference type="HOGENOM" id="CLU_260957_0_0_1"/>
<dbReference type="OrthoDB" id="1053009at2759"/>
<name>M1V4F9_CYAM1</name>
<dbReference type="Pfam" id="PF03759">
    <property type="entry name" value="PRONE"/>
    <property type="match status" value="2"/>
</dbReference>
<feature type="compositionally biased region" description="Low complexity" evidence="1">
    <location>
        <begin position="1155"/>
        <end position="1171"/>
    </location>
</feature>
<feature type="compositionally biased region" description="Basic and acidic residues" evidence="1">
    <location>
        <begin position="521"/>
        <end position="534"/>
    </location>
</feature>
<keyword evidence="4" id="KW-1185">Reference proteome</keyword>
<accession>M1V4F9</accession>
<feature type="compositionally biased region" description="Pro residues" evidence="1">
    <location>
        <begin position="1176"/>
        <end position="1187"/>
    </location>
</feature>
<feature type="compositionally biased region" description="Basic and acidic residues" evidence="1">
    <location>
        <begin position="542"/>
        <end position="560"/>
    </location>
</feature>
<feature type="region of interest" description="Disordered" evidence="1">
    <location>
        <begin position="136"/>
        <end position="163"/>
    </location>
</feature>